<evidence type="ECO:0000256" key="5">
    <source>
        <dbReference type="ARBA" id="ARBA00022605"/>
    </source>
</evidence>
<dbReference type="Pfam" id="PF23435">
    <property type="entry name" value="DUF7121"/>
    <property type="match status" value="1"/>
</dbReference>
<dbReference type="Gene3D" id="3.40.50.1000">
    <property type="entry name" value="HAD superfamily/HAD-like"/>
    <property type="match status" value="1"/>
</dbReference>
<sequence length="496" mass="57813">MRMIVFDLDGTLIDGEIINEFAKMVNKGKDVADITKEAMDGDTNYEIALKKRVGMLKGLKEEDLIKAIKNIPLMPGVKEVIQEAKKADYKVAIITGSFKIAADYFGRLLGADYIISNDLIMKNGVVTGKLRQPIVGEFKDRILEDLCKKEGISPEECIVVGDGANDIELFKIAGLSIAFNAVPSLNKVADIIIRDKNLTKIIPFLEREQQKVIDNLIQHKKALEIELETFKRKRDQYNAEKRIYAEKRDELNKRRVELLKKAKNLREDRDKVNDEVQMYKNKKYDLLKELSVVSKKIDKFKNVNNMDGKDINQIKTEIERLKFEQQTRVMTIEKERGVVKRISELENEYSQRRKEIEDNEELKSLLSNYKNIKNELDQYNKILSEDVSKAQELHQEMITSFKEAEAIRNEADVLHDAFINAQKMADYYHHKYISAEKDLKDLEEIINSLNKKKTYSKKERERYRANKITESVFENFKRGEKITTDDILLFQRNYYD</sequence>
<feature type="active site" description="Proton donor" evidence="11">
    <location>
        <position position="9"/>
    </location>
</feature>
<dbReference type="EC" id="3.1.3.3" evidence="4"/>
<dbReference type="InterPro" id="IPR050582">
    <property type="entry name" value="HAD-like_SerB"/>
</dbReference>
<evidence type="ECO:0000256" key="9">
    <source>
        <dbReference type="ARBA" id="ARBA00023299"/>
    </source>
</evidence>
<dbReference type="InterPro" id="IPR036412">
    <property type="entry name" value="HAD-like_sf"/>
</dbReference>
<keyword evidence="6" id="KW-0479">Metal-binding</keyword>
<feature type="coiled-coil region" evidence="12">
    <location>
        <begin position="432"/>
        <end position="459"/>
    </location>
</feature>
<organism evidence="13 14">
    <name type="scientific">Methanoliparum thermophilum</name>
    <dbReference type="NCBI Taxonomy" id="2491083"/>
    <lineage>
        <taxon>Archaea</taxon>
        <taxon>Methanobacteriati</taxon>
        <taxon>Methanobacteriota</taxon>
        <taxon>Candidatus Methanoliparia</taxon>
        <taxon>Candidatus Methanoliparales</taxon>
        <taxon>Candidatus Methanoliparaceae</taxon>
        <taxon>Candidatus Methanoliparum</taxon>
    </lineage>
</organism>
<comment type="pathway">
    <text evidence="2">Amino-acid biosynthesis; L-serine biosynthesis; L-serine from 3-phospho-D-glycerate: step 3/3.</text>
</comment>
<evidence type="ECO:0000256" key="1">
    <source>
        <dbReference type="ARBA" id="ARBA00001946"/>
    </source>
</evidence>
<keyword evidence="8" id="KW-0460">Magnesium</keyword>
<dbReference type="SFLD" id="SFLDS00003">
    <property type="entry name" value="Haloacid_Dehalogenase"/>
    <property type="match status" value="1"/>
</dbReference>
<evidence type="ECO:0000256" key="3">
    <source>
        <dbReference type="ARBA" id="ARBA00009184"/>
    </source>
</evidence>
<keyword evidence="5" id="KW-0028">Amino-acid biosynthesis</keyword>
<dbReference type="NCBIfam" id="TIGR01488">
    <property type="entry name" value="HAD-SF-IB"/>
    <property type="match status" value="1"/>
</dbReference>
<comment type="cofactor">
    <cofactor evidence="1">
        <name>Mg(2+)</name>
        <dbReference type="ChEBI" id="CHEBI:18420"/>
    </cofactor>
</comment>
<comment type="similarity">
    <text evidence="3">Belongs to the HAD-like hydrolase superfamily. SerB family.</text>
</comment>
<comment type="caution">
    <text evidence="13">The sequence shown here is derived from an EMBL/GenBank/DDBJ whole genome shotgun (WGS) entry which is preliminary data.</text>
</comment>
<evidence type="ECO:0000256" key="2">
    <source>
        <dbReference type="ARBA" id="ARBA00005135"/>
    </source>
</evidence>
<dbReference type="InterPro" id="IPR023214">
    <property type="entry name" value="HAD_sf"/>
</dbReference>
<dbReference type="SUPFAM" id="SSF56784">
    <property type="entry name" value="HAD-like"/>
    <property type="match status" value="1"/>
</dbReference>
<dbReference type="PANTHER" id="PTHR43344">
    <property type="entry name" value="PHOSPHOSERINE PHOSPHATASE"/>
    <property type="match status" value="1"/>
</dbReference>
<dbReference type="AlphaFoldDB" id="A0A520KRA0"/>
<evidence type="ECO:0000256" key="4">
    <source>
        <dbReference type="ARBA" id="ARBA00012640"/>
    </source>
</evidence>
<dbReference type="Pfam" id="PF00702">
    <property type="entry name" value="Hydrolase"/>
    <property type="match status" value="1"/>
</dbReference>
<dbReference type="PANTHER" id="PTHR43344:SF2">
    <property type="entry name" value="PHOSPHOSERINE PHOSPHATASE"/>
    <property type="match status" value="1"/>
</dbReference>
<name>A0A520KRA0_METT2</name>
<dbReference type="InterPro" id="IPR055545">
    <property type="entry name" value="DUF7121"/>
</dbReference>
<feature type="coiled-coil region" evidence="12">
    <location>
        <begin position="213"/>
        <end position="282"/>
    </location>
</feature>
<evidence type="ECO:0000256" key="11">
    <source>
        <dbReference type="PIRSR" id="PIRSR604469-1"/>
    </source>
</evidence>
<dbReference type="Proteomes" id="UP000317158">
    <property type="component" value="Unassembled WGS sequence"/>
</dbReference>
<dbReference type="InterPro" id="IPR004469">
    <property type="entry name" value="PSP"/>
</dbReference>
<keyword evidence="12" id="KW-0175">Coiled coil</keyword>
<evidence type="ECO:0000313" key="13">
    <source>
        <dbReference type="EMBL" id="RZN64134.1"/>
    </source>
</evidence>
<evidence type="ECO:0000313" key="14">
    <source>
        <dbReference type="Proteomes" id="UP000317158"/>
    </source>
</evidence>
<feature type="active site" description="Nucleophile" evidence="11">
    <location>
        <position position="7"/>
    </location>
</feature>
<proteinExistence type="inferred from homology"/>
<dbReference type="GO" id="GO:0006564">
    <property type="term" value="P:L-serine biosynthetic process"/>
    <property type="evidence" value="ECO:0007669"/>
    <property type="project" value="UniProtKB-KW"/>
</dbReference>
<dbReference type="GO" id="GO:0000287">
    <property type="term" value="F:magnesium ion binding"/>
    <property type="evidence" value="ECO:0007669"/>
    <property type="project" value="TreeGrafter"/>
</dbReference>
<accession>A0A520KRA0</accession>
<dbReference type="GO" id="GO:0005737">
    <property type="term" value="C:cytoplasm"/>
    <property type="evidence" value="ECO:0007669"/>
    <property type="project" value="TreeGrafter"/>
</dbReference>
<evidence type="ECO:0000256" key="10">
    <source>
        <dbReference type="ARBA" id="ARBA00031693"/>
    </source>
</evidence>
<evidence type="ECO:0000256" key="12">
    <source>
        <dbReference type="SAM" id="Coils"/>
    </source>
</evidence>
<dbReference type="NCBIfam" id="TIGR00338">
    <property type="entry name" value="serB"/>
    <property type="match status" value="1"/>
</dbReference>
<evidence type="ECO:0000256" key="6">
    <source>
        <dbReference type="ARBA" id="ARBA00022723"/>
    </source>
</evidence>
<keyword evidence="9" id="KW-0718">Serine biosynthesis</keyword>
<dbReference type="GO" id="GO:0036424">
    <property type="term" value="F:L-phosphoserine phosphatase activity"/>
    <property type="evidence" value="ECO:0007669"/>
    <property type="project" value="InterPro"/>
</dbReference>
<gene>
    <name evidence="13" type="primary">serB</name>
    <name evidence="13" type="ORF">EF806_05825</name>
</gene>
<evidence type="ECO:0000256" key="7">
    <source>
        <dbReference type="ARBA" id="ARBA00022801"/>
    </source>
</evidence>
<dbReference type="EMBL" id="RXIF01000010">
    <property type="protein sequence ID" value="RZN64134.1"/>
    <property type="molecule type" value="Genomic_DNA"/>
</dbReference>
<evidence type="ECO:0000256" key="8">
    <source>
        <dbReference type="ARBA" id="ARBA00022842"/>
    </source>
</evidence>
<dbReference type="UniPathway" id="UPA00135">
    <property type="reaction ID" value="UER00198"/>
</dbReference>
<reference evidence="13 14" key="1">
    <citation type="journal article" date="2019" name="Nat. Microbiol.">
        <title>Wide diversity of methane and short-chain alkane metabolisms in uncultured archaea.</title>
        <authorList>
            <person name="Borrel G."/>
            <person name="Adam P.S."/>
            <person name="McKay L.J."/>
            <person name="Chen L.X."/>
            <person name="Sierra-Garcia I.N."/>
            <person name="Sieber C.M."/>
            <person name="Letourneur Q."/>
            <person name="Ghozlane A."/>
            <person name="Andersen G.L."/>
            <person name="Li W.J."/>
            <person name="Hallam S.J."/>
            <person name="Muyzer G."/>
            <person name="de Oliveira V.M."/>
            <person name="Inskeep W.P."/>
            <person name="Banfield J.F."/>
            <person name="Gribaldo S."/>
        </authorList>
    </citation>
    <scope>NUCLEOTIDE SEQUENCE [LARGE SCALE GENOMIC DNA]</scope>
    <source>
        <strain evidence="13">NM1a</strain>
    </source>
</reference>
<protein>
    <recommendedName>
        <fullName evidence="4">phosphoserine phosphatase</fullName>
        <ecNumber evidence="4">3.1.3.3</ecNumber>
    </recommendedName>
    <alternativeName>
        <fullName evidence="10">O-phosphoserine phosphohydrolase</fullName>
    </alternativeName>
</protein>
<feature type="coiled-coil region" evidence="12">
    <location>
        <begin position="339"/>
        <end position="382"/>
    </location>
</feature>
<dbReference type="SFLD" id="SFLDG01129">
    <property type="entry name" value="C1.5:_HAD__Beta-PGM__Phosphata"/>
    <property type="match status" value="1"/>
</dbReference>
<keyword evidence="7 13" id="KW-0378">Hydrolase</keyword>